<name>A0A454CQ54_VIBHA</name>
<feature type="non-terminal residue" evidence="1">
    <location>
        <position position="1"/>
    </location>
</feature>
<sequence>PYLTAPELSAKPEFRMQKA</sequence>
<protein>
    <submittedName>
        <fullName evidence="1">Uncharacterized protein</fullName>
    </submittedName>
</protein>
<dbReference type="EMBL" id="AJSR01002487">
    <property type="protein sequence ID" value="EKM28538.1"/>
    <property type="molecule type" value="Genomic_DNA"/>
</dbReference>
<dbReference type="Proteomes" id="UP000008367">
    <property type="component" value="Unassembled WGS sequence"/>
</dbReference>
<accession>A0A454CQ54</accession>
<organism evidence="1 2">
    <name type="scientific">Vibrio harveyi</name>
    <name type="common">Beneckea harveyi</name>
    <dbReference type="NCBI Taxonomy" id="669"/>
    <lineage>
        <taxon>Bacteria</taxon>
        <taxon>Pseudomonadati</taxon>
        <taxon>Pseudomonadota</taxon>
        <taxon>Gammaproteobacteria</taxon>
        <taxon>Vibrionales</taxon>
        <taxon>Vibrionaceae</taxon>
        <taxon>Vibrio</taxon>
    </lineage>
</organism>
<gene>
    <name evidence="1" type="ORF">VCHENC02_5572B</name>
</gene>
<reference evidence="1 2" key="1">
    <citation type="submission" date="2012-10" db="EMBL/GenBank/DDBJ databases">
        <title>Genome sequence of Vibrio Cholerae HENC-02.</title>
        <authorList>
            <person name="Eppinger M."/>
            <person name="Hasan N.A."/>
            <person name="Sengamalay N."/>
            <person name="Hine E."/>
            <person name="Su Q."/>
            <person name="Daugherty S.C."/>
            <person name="Young S."/>
            <person name="Sadzewicz L."/>
            <person name="Tallon L."/>
            <person name="Cebula T.A."/>
            <person name="Ravel J."/>
            <person name="Colwell R.R."/>
        </authorList>
    </citation>
    <scope>NUCLEOTIDE SEQUENCE [LARGE SCALE GENOMIC DNA]</scope>
    <source>
        <strain evidence="1 2">HENC-02</strain>
    </source>
</reference>
<dbReference type="AlphaFoldDB" id="A0A454CQ54"/>
<evidence type="ECO:0000313" key="1">
    <source>
        <dbReference type="EMBL" id="EKM28538.1"/>
    </source>
</evidence>
<comment type="caution">
    <text evidence="1">The sequence shown here is derived from an EMBL/GenBank/DDBJ whole genome shotgun (WGS) entry which is preliminary data.</text>
</comment>
<evidence type="ECO:0000313" key="2">
    <source>
        <dbReference type="Proteomes" id="UP000008367"/>
    </source>
</evidence>
<proteinExistence type="predicted"/>